<protein>
    <submittedName>
        <fullName evidence="1">Uncharacterized protein</fullName>
    </submittedName>
</protein>
<evidence type="ECO:0000313" key="1">
    <source>
        <dbReference type="EMBL" id="ENN70858.1"/>
    </source>
</evidence>
<dbReference type="EMBL" id="KB741281">
    <property type="protein sequence ID" value="ENN70858.1"/>
    <property type="molecule type" value="Genomic_DNA"/>
</dbReference>
<sequence length="139" mass="16157">MAMNKCRRRYPVSCGRNQQDQPKGVIVCWPSLKKVHNWATLKLIVWFAAQALYFLYITGILPSGRSIPLKRPPWSLEQRAKFAQLIVMKEQTNSKSQLNNQREQEVVERGTFSRWLSSEEGLENLKLFINTLLCFVLVC</sequence>
<accession>N6T025</accession>
<dbReference type="HOGENOM" id="CLU_1847189_0_0_1"/>
<reference evidence="1" key="1">
    <citation type="journal article" date="2013" name="Genome Biol.">
        <title>Draft genome of the mountain pine beetle, Dendroctonus ponderosae Hopkins, a major forest pest.</title>
        <authorList>
            <person name="Keeling C.I."/>
            <person name="Yuen M.M."/>
            <person name="Liao N.Y."/>
            <person name="Docking T.R."/>
            <person name="Chan S.K."/>
            <person name="Taylor G.A."/>
            <person name="Palmquist D.L."/>
            <person name="Jackman S.D."/>
            <person name="Nguyen A."/>
            <person name="Li M."/>
            <person name="Henderson H."/>
            <person name="Janes J.K."/>
            <person name="Zhao Y."/>
            <person name="Pandoh P."/>
            <person name="Moore R."/>
            <person name="Sperling F.A."/>
            <person name="Huber D.P."/>
            <person name="Birol I."/>
            <person name="Jones S.J."/>
            <person name="Bohlmann J."/>
        </authorList>
    </citation>
    <scope>NUCLEOTIDE SEQUENCE</scope>
</reference>
<proteinExistence type="predicted"/>
<organism evidence="1">
    <name type="scientific">Dendroctonus ponderosae</name>
    <name type="common">Mountain pine beetle</name>
    <dbReference type="NCBI Taxonomy" id="77166"/>
    <lineage>
        <taxon>Eukaryota</taxon>
        <taxon>Metazoa</taxon>
        <taxon>Ecdysozoa</taxon>
        <taxon>Arthropoda</taxon>
        <taxon>Hexapoda</taxon>
        <taxon>Insecta</taxon>
        <taxon>Pterygota</taxon>
        <taxon>Neoptera</taxon>
        <taxon>Endopterygota</taxon>
        <taxon>Coleoptera</taxon>
        <taxon>Polyphaga</taxon>
        <taxon>Cucujiformia</taxon>
        <taxon>Curculionidae</taxon>
        <taxon>Scolytinae</taxon>
        <taxon>Dendroctonus</taxon>
    </lineage>
</organism>
<gene>
    <name evidence="1" type="ORF">YQE_12436</name>
</gene>
<dbReference type="AlphaFoldDB" id="N6T025"/>
<feature type="non-terminal residue" evidence="1">
    <location>
        <position position="1"/>
    </location>
</feature>
<name>N6T025_DENPD</name>